<evidence type="ECO:0000256" key="1">
    <source>
        <dbReference type="ARBA" id="ARBA00022443"/>
    </source>
</evidence>
<keyword evidence="8" id="KW-1185">Reference proteome</keyword>
<gene>
    <name evidence="7" type="primary">Grap</name>
    <name evidence="7" type="ORF">PEUTAE_R11943</name>
</gene>
<evidence type="ECO:0000256" key="4">
    <source>
        <dbReference type="PROSITE-ProRule" id="PRU00192"/>
    </source>
</evidence>
<dbReference type="SMART" id="SM00252">
    <property type="entry name" value="SH2"/>
    <property type="match status" value="1"/>
</dbReference>
<organism evidence="7 8">
    <name type="scientific">Peucedramus taeniatus</name>
    <name type="common">Olive warbler</name>
    <dbReference type="NCBI Taxonomy" id="135441"/>
    <lineage>
        <taxon>Eukaryota</taxon>
        <taxon>Metazoa</taxon>
        <taxon>Chordata</taxon>
        <taxon>Craniata</taxon>
        <taxon>Vertebrata</taxon>
        <taxon>Euteleostomi</taxon>
        <taxon>Archelosauria</taxon>
        <taxon>Archosauria</taxon>
        <taxon>Dinosauria</taxon>
        <taxon>Saurischia</taxon>
        <taxon>Theropoda</taxon>
        <taxon>Coelurosauria</taxon>
        <taxon>Aves</taxon>
        <taxon>Neognathae</taxon>
        <taxon>Neoaves</taxon>
        <taxon>Telluraves</taxon>
        <taxon>Australaves</taxon>
        <taxon>Passeriformes</taxon>
        <taxon>Passeroidea</taxon>
        <taxon>Fringillidae</taxon>
        <taxon>Peucedraminae</taxon>
        <taxon>Peucedramus</taxon>
    </lineage>
</organism>
<keyword evidence="1 4" id="KW-0728">SH3 domain</keyword>
<dbReference type="SUPFAM" id="SSF55550">
    <property type="entry name" value="SH2 domain"/>
    <property type="match status" value="1"/>
</dbReference>
<dbReference type="InterPro" id="IPR036028">
    <property type="entry name" value="SH3-like_dom_sf"/>
</dbReference>
<dbReference type="Proteomes" id="UP000629713">
    <property type="component" value="Unassembled WGS sequence"/>
</dbReference>
<evidence type="ECO:0000256" key="3">
    <source>
        <dbReference type="PROSITE-ProRule" id="PRU00191"/>
    </source>
</evidence>
<sequence>MESVALYSFQATEKDELPFQKGDTLKVQGTLASQGGLDAVALWGQWAHGDTGAFFVPDFNASGAFCGMWYAGRISRHLAEERLLQRNHLGAFLIRDSESAPGEFSLSVSYGKHVQHFKVLRERNGKYFLWEEKFNSLNELVDFYRMTTITKEQQIFLWDEDQTQKVRRPRFVQAQFDFSAQEGSQLPFLRGDIIEVLECPDPNWWQGKIYGRVGLFPRSYVHPLHK</sequence>
<keyword evidence="2 3" id="KW-0727">SH2 domain</keyword>
<dbReference type="Gene3D" id="2.30.30.40">
    <property type="entry name" value="SH3 Domains"/>
    <property type="match status" value="2"/>
</dbReference>
<dbReference type="InterPro" id="IPR043539">
    <property type="entry name" value="Grb2-like"/>
</dbReference>
<dbReference type="Pfam" id="PF00018">
    <property type="entry name" value="SH3_1"/>
    <property type="match status" value="2"/>
</dbReference>
<feature type="domain" description="SH3" evidence="6">
    <location>
        <begin position="167"/>
        <end position="226"/>
    </location>
</feature>
<dbReference type="PROSITE" id="PS50001">
    <property type="entry name" value="SH2"/>
    <property type="match status" value="1"/>
</dbReference>
<evidence type="ECO:0000313" key="7">
    <source>
        <dbReference type="EMBL" id="NXQ21600.1"/>
    </source>
</evidence>
<protein>
    <submittedName>
        <fullName evidence="7">GRAP protein</fullName>
    </submittedName>
</protein>
<dbReference type="CDD" id="cd09941">
    <property type="entry name" value="SH2_Grb2_like"/>
    <property type="match status" value="1"/>
</dbReference>
<reference evidence="7" key="1">
    <citation type="submission" date="2019-09" db="EMBL/GenBank/DDBJ databases">
        <title>Bird 10,000 Genomes (B10K) Project - Family phase.</title>
        <authorList>
            <person name="Zhang G."/>
        </authorList>
    </citation>
    <scope>NUCLEOTIDE SEQUENCE</scope>
    <source>
        <strain evidence="7">B10K-DU-002-52</strain>
        <tissue evidence="7">Muscle</tissue>
    </source>
</reference>
<dbReference type="PRINTS" id="PR00452">
    <property type="entry name" value="SH3DOMAIN"/>
</dbReference>
<dbReference type="InterPro" id="IPR036860">
    <property type="entry name" value="SH2_dom_sf"/>
</dbReference>
<accession>A0A852G229</accession>
<evidence type="ECO:0000259" key="5">
    <source>
        <dbReference type="PROSITE" id="PS50001"/>
    </source>
</evidence>
<feature type="domain" description="SH2" evidence="5">
    <location>
        <begin position="69"/>
        <end position="170"/>
    </location>
</feature>
<dbReference type="Gene3D" id="3.30.505.10">
    <property type="entry name" value="SH2 domain"/>
    <property type="match status" value="1"/>
</dbReference>
<dbReference type="PANTHER" id="PTHR46037">
    <property type="entry name" value="PROTEIN ENHANCER OF SEVENLESS 2B"/>
    <property type="match status" value="1"/>
</dbReference>
<proteinExistence type="predicted"/>
<feature type="non-terminal residue" evidence="7">
    <location>
        <position position="1"/>
    </location>
</feature>
<dbReference type="EMBL" id="WBNO01030061">
    <property type="protein sequence ID" value="NXQ21600.1"/>
    <property type="molecule type" value="Genomic_DNA"/>
</dbReference>
<dbReference type="SMART" id="SM00326">
    <property type="entry name" value="SH3"/>
    <property type="match status" value="2"/>
</dbReference>
<dbReference type="PROSITE" id="PS50002">
    <property type="entry name" value="SH3"/>
    <property type="match status" value="1"/>
</dbReference>
<name>A0A852G229_PEUTA</name>
<dbReference type="PRINTS" id="PR00401">
    <property type="entry name" value="SH2DOMAIN"/>
</dbReference>
<feature type="non-terminal residue" evidence="7">
    <location>
        <position position="226"/>
    </location>
</feature>
<dbReference type="AlphaFoldDB" id="A0A852G229"/>
<evidence type="ECO:0000313" key="8">
    <source>
        <dbReference type="Proteomes" id="UP000629713"/>
    </source>
</evidence>
<evidence type="ECO:0000256" key="2">
    <source>
        <dbReference type="ARBA" id="ARBA00022999"/>
    </source>
</evidence>
<evidence type="ECO:0000259" key="6">
    <source>
        <dbReference type="PROSITE" id="PS50002"/>
    </source>
</evidence>
<dbReference type="PRINTS" id="PR00499">
    <property type="entry name" value="P67PHOX"/>
</dbReference>
<dbReference type="Pfam" id="PF00017">
    <property type="entry name" value="SH2"/>
    <property type="match status" value="1"/>
</dbReference>
<dbReference type="InterPro" id="IPR000980">
    <property type="entry name" value="SH2"/>
</dbReference>
<comment type="caution">
    <text evidence="7">The sequence shown here is derived from an EMBL/GenBank/DDBJ whole genome shotgun (WGS) entry which is preliminary data.</text>
</comment>
<dbReference type="InterPro" id="IPR001452">
    <property type="entry name" value="SH3_domain"/>
</dbReference>
<dbReference type="SUPFAM" id="SSF50044">
    <property type="entry name" value="SH3-domain"/>
    <property type="match status" value="2"/>
</dbReference>